<dbReference type="AlphaFoldDB" id="A0A1R3TB32"/>
<proteinExistence type="predicted"/>
<accession>A0A1R3TB32</accession>
<dbReference type="Gene3D" id="3.10.290.30">
    <property type="entry name" value="MM3350-like"/>
    <property type="match status" value="1"/>
</dbReference>
<feature type="region of interest" description="Disordered" evidence="1">
    <location>
        <begin position="165"/>
        <end position="185"/>
    </location>
</feature>
<dbReference type="RefSeq" id="WP_076932173.1">
    <property type="nucleotide sequence ID" value="NZ_DAMBAO010000008.1"/>
</dbReference>
<dbReference type="EMBL" id="LT605205">
    <property type="protein sequence ID" value="SCD20804.1"/>
    <property type="molecule type" value="Genomic_DNA"/>
</dbReference>
<protein>
    <recommendedName>
        <fullName evidence="2">Plasmid pRiA4b Orf3-like domain-containing protein</fullName>
    </recommendedName>
</protein>
<dbReference type="STRING" id="1642647.PSM36_1997"/>
<dbReference type="SUPFAM" id="SSF159941">
    <property type="entry name" value="MM3350-like"/>
    <property type="match status" value="1"/>
</dbReference>
<gene>
    <name evidence="3" type="ORF">PSM36_1997</name>
</gene>
<evidence type="ECO:0000256" key="1">
    <source>
        <dbReference type="SAM" id="MobiDB-lite"/>
    </source>
</evidence>
<evidence type="ECO:0000313" key="4">
    <source>
        <dbReference type="Proteomes" id="UP000187464"/>
    </source>
</evidence>
<sequence length="185" mass="21393">MIFKFLILSDEVDNFKREIKIDADATFLDFYNAIIDCTGFSNKEMASFFLCDNKWRKKQEITLVEMDTYSDEDSYIMEECILSDYLEDEKQKLMFVFDYFNERALFIELSELIPGKNLKSPVCTLSLGEAPKQIADIEVMKADSVSLDIGETFYGDESFELDELDREGFEGLDDAPAEPDTNDLY</sequence>
<organism evidence="3 4">
    <name type="scientific">Proteiniphilum saccharofermentans</name>
    <dbReference type="NCBI Taxonomy" id="1642647"/>
    <lineage>
        <taxon>Bacteria</taxon>
        <taxon>Pseudomonadati</taxon>
        <taxon>Bacteroidota</taxon>
        <taxon>Bacteroidia</taxon>
        <taxon>Bacteroidales</taxon>
        <taxon>Dysgonomonadaceae</taxon>
        <taxon>Proteiniphilum</taxon>
    </lineage>
</organism>
<evidence type="ECO:0000313" key="3">
    <source>
        <dbReference type="EMBL" id="SCD20804.1"/>
    </source>
</evidence>
<dbReference type="Pfam" id="PF07929">
    <property type="entry name" value="PRiA4_ORF3"/>
    <property type="match status" value="1"/>
</dbReference>
<evidence type="ECO:0000259" key="2">
    <source>
        <dbReference type="Pfam" id="PF07929"/>
    </source>
</evidence>
<feature type="domain" description="Plasmid pRiA4b Orf3-like" evidence="2">
    <location>
        <begin position="8"/>
        <end position="132"/>
    </location>
</feature>
<dbReference type="Proteomes" id="UP000187464">
    <property type="component" value="Chromosome I"/>
</dbReference>
<name>A0A1R3TB32_9BACT</name>
<reference evidence="3 4" key="1">
    <citation type="submission" date="2016-08" db="EMBL/GenBank/DDBJ databases">
        <authorList>
            <person name="Seilhamer J.J."/>
        </authorList>
    </citation>
    <scope>NUCLEOTIDE SEQUENCE [LARGE SCALE GENOMIC DNA]</scope>
    <source>
        <strain evidence="3">M3/6</strain>
    </source>
</reference>
<dbReference type="KEGG" id="psac:PSM36_1997"/>
<keyword evidence="4" id="KW-1185">Reference proteome</keyword>
<dbReference type="InterPro" id="IPR024047">
    <property type="entry name" value="MM3350-like_sf"/>
</dbReference>
<dbReference type="InterPro" id="IPR012912">
    <property type="entry name" value="Plasmid_pRiA4b_Orf3-like"/>
</dbReference>